<comment type="caution">
    <text evidence="1">The sequence shown here is derived from an EMBL/GenBank/DDBJ whole genome shotgun (WGS) entry which is preliminary data.</text>
</comment>
<protein>
    <submittedName>
        <fullName evidence="1">Uncharacterized protein</fullName>
    </submittedName>
</protein>
<evidence type="ECO:0000313" key="2">
    <source>
        <dbReference type="Proteomes" id="UP000230233"/>
    </source>
</evidence>
<keyword evidence="2" id="KW-1185">Reference proteome</keyword>
<sequence>MLYSDAVKKPVPEDSFDEFPRNATAYNTHEELFAALRESHLGQDATPPPPQQPFDQVMADFEFKFPISTIRLFGKFPSFLSYCFQTWFLTTR</sequence>
<dbReference type="EMBL" id="PDUG01000081">
    <property type="protein sequence ID" value="PIC11479.1"/>
    <property type="molecule type" value="Genomic_DNA"/>
</dbReference>
<evidence type="ECO:0000313" key="1">
    <source>
        <dbReference type="EMBL" id="PIC11479.1"/>
    </source>
</evidence>
<gene>
    <name evidence="1" type="ORF">B9Z55_029064</name>
</gene>
<dbReference type="Proteomes" id="UP000230233">
    <property type="component" value="Unassembled WGS sequence"/>
</dbReference>
<organism evidence="1 2">
    <name type="scientific">Caenorhabditis nigoni</name>
    <dbReference type="NCBI Taxonomy" id="1611254"/>
    <lineage>
        <taxon>Eukaryota</taxon>
        <taxon>Metazoa</taxon>
        <taxon>Ecdysozoa</taxon>
        <taxon>Nematoda</taxon>
        <taxon>Chromadorea</taxon>
        <taxon>Rhabditida</taxon>
        <taxon>Rhabditina</taxon>
        <taxon>Rhabditomorpha</taxon>
        <taxon>Rhabditoidea</taxon>
        <taxon>Rhabditidae</taxon>
        <taxon>Peloderinae</taxon>
        <taxon>Caenorhabditis</taxon>
    </lineage>
</organism>
<proteinExistence type="predicted"/>
<reference evidence="2" key="1">
    <citation type="submission" date="2017-10" db="EMBL/GenBank/DDBJ databases">
        <title>Rapid genome shrinkage in a self-fertile nematode reveals novel sperm competition proteins.</title>
        <authorList>
            <person name="Yin D."/>
            <person name="Schwarz E.M."/>
            <person name="Thomas C.G."/>
            <person name="Felde R.L."/>
            <person name="Korf I.F."/>
            <person name="Cutter A.D."/>
            <person name="Schartner C.M."/>
            <person name="Ralston E.J."/>
            <person name="Meyer B.J."/>
            <person name="Haag E.S."/>
        </authorList>
    </citation>
    <scope>NUCLEOTIDE SEQUENCE [LARGE SCALE GENOMIC DNA]</scope>
    <source>
        <strain evidence="2">JU1422</strain>
    </source>
</reference>
<dbReference type="OrthoDB" id="10482721at2759"/>
<name>A0A2G5S993_9PELO</name>
<accession>A0A2G5S993</accession>
<dbReference type="AlphaFoldDB" id="A0A2G5S993"/>